<evidence type="ECO:0000259" key="5">
    <source>
        <dbReference type="PROSITE" id="PS51891"/>
    </source>
</evidence>
<feature type="domain" description="CENP-V/GFA" evidence="5">
    <location>
        <begin position="4"/>
        <end position="120"/>
    </location>
</feature>
<dbReference type="PROSITE" id="PS51891">
    <property type="entry name" value="CENP_V_GFA"/>
    <property type="match status" value="1"/>
</dbReference>
<evidence type="ECO:0000256" key="2">
    <source>
        <dbReference type="ARBA" id="ARBA00022723"/>
    </source>
</evidence>
<dbReference type="Gene3D" id="3.90.1590.10">
    <property type="entry name" value="glutathione-dependent formaldehyde- activating enzyme (gfa)"/>
    <property type="match status" value="1"/>
</dbReference>
<organism evidence="6 7">
    <name type="scientific">Oceanospirillum linum</name>
    <dbReference type="NCBI Taxonomy" id="966"/>
    <lineage>
        <taxon>Bacteria</taxon>
        <taxon>Pseudomonadati</taxon>
        <taxon>Pseudomonadota</taxon>
        <taxon>Gammaproteobacteria</taxon>
        <taxon>Oceanospirillales</taxon>
        <taxon>Oceanospirillaceae</taxon>
        <taxon>Oceanospirillum</taxon>
    </lineage>
</organism>
<dbReference type="SUPFAM" id="SSF51316">
    <property type="entry name" value="Mss4-like"/>
    <property type="match status" value="1"/>
</dbReference>
<dbReference type="PANTHER" id="PTHR33337:SF40">
    <property type="entry name" value="CENP-V_GFA DOMAIN-CONTAINING PROTEIN-RELATED"/>
    <property type="match status" value="1"/>
</dbReference>
<dbReference type="Proteomes" id="UP000190064">
    <property type="component" value="Unassembled WGS sequence"/>
</dbReference>
<dbReference type="PANTHER" id="PTHR33337">
    <property type="entry name" value="GFA DOMAIN-CONTAINING PROTEIN"/>
    <property type="match status" value="1"/>
</dbReference>
<dbReference type="InterPro" id="IPR011057">
    <property type="entry name" value="Mss4-like_sf"/>
</dbReference>
<comment type="caution">
    <text evidence="6">The sequence shown here is derived from an EMBL/GenBank/DDBJ whole genome shotgun (WGS) entry which is preliminary data.</text>
</comment>
<dbReference type="STRING" id="966.BTA35_0212215"/>
<evidence type="ECO:0000313" key="7">
    <source>
        <dbReference type="Proteomes" id="UP000190064"/>
    </source>
</evidence>
<keyword evidence="4" id="KW-0456">Lyase</keyword>
<evidence type="ECO:0000256" key="4">
    <source>
        <dbReference type="ARBA" id="ARBA00023239"/>
    </source>
</evidence>
<protein>
    <submittedName>
        <fullName evidence="6">Aldehyde-activating protein</fullName>
    </submittedName>
</protein>
<reference evidence="6" key="1">
    <citation type="submission" date="2017-02" db="EMBL/GenBank/DDBJ databases">
        <title>Draft Genome Sequence of the Salt Water Bacterium Oceanospirillum linum ATCC 11336.</title>
        <authorList>
            <person name="Trachtenberg A.M."/>
            <person name="Carney J.G."/>
            <person name="Linnane J.D."/>
            <person name="Rheaume B.A."/>
            <person name="Pitts N.L."/>
            <person name="Mykles D.L."/>
            <person name="Maclea K.S."/>
        </authorList>
    </citation>
    <scope>NUCLEOTIDE SEQUENCE [LARGE SCALE GENOMIC DNA]</scope>
    <source>
        <strain evidence="6">ATCC 11336</strain>
    </source>
</reference>
<dbReference type="Pfam" id="PF04828">
    <property type="entry name" value="GFA"/>
    <property type="match status" value="1"/>
</dbReference>
<dbReference type="EMBL" id="MTSD02000005">
    <property type="protein sequence ID" value="OOV86648.1"/>
    <property type="molecule type" value="Genomic_DNA"/>
</dbReference>
<dbReference type="InterPro" id="IPR006913">
    <property type="entry name" value="CENP-V/GFA"/>
</dbReference>
<evidence type="ECO:0000313" key="6">
    <source>
        <dbReference type="EMBL" id="OOV86648.1"/>
    </source>
</evidence>
<dbReference type="GO" id="GO:0016846">
    <property type="term" value="F:carbon-sulfur lyase activity"/>
    <property type="evidence" value="ECO:0007669"/>
    <property type="project" value="InterPro"/>
</dbReference>
<name>A0A1T1H9X8_OCELI</name>
<proteinExistence type="inferred from homology"/>
<keyword evidence="7" id="KW-1185">Reference proteome</keyword>
<keyword evidence="3" id="KW-0862">Zinc</keyword>
<dbReference type="RefSeq" id="WP_078320098.1">
    <property type="nucleotide sequence ID" value="NZ_FXTS01000006.1"/>
</dbReference>
<dbReference type="GO" id="GO:0046872">
    <property type="term" value="F:metal ion binding"/>
    <property type="evidence" value="ECO:0007669"/>
    <property type="project" value="UniProtKB-KW"/>
</dbReference>
<comment type="similarity">
    <text evidence="1">Belongs to the Gfa family.</text>
</comment>
<sequence length="134" mass="14796">MTQHSGSCLCGSVKYQLDGDFHNFFLCHCSYCQKDTGSAHAANLFSKDAQLTWLKGQDKVTFYNLPETRHGRSFCSICGSPVPTSLGDGKLVMVPAGSMDTPVTIKPTAHLFIASKADWEKDLDQVQRFQGYPE</sequence>
<evidence type="ECO:0000256" key="1">
    <source>
        <dbReference type="ARBA" id="ARBA00005495"/>
    </source>
</evidence>
<gene>
    <name evidence="6" type="ORF">BTA35_0212215</name>
</gene>
<keyword evidence="2" id="KW-0479">Metal-binding</keyword>
<evidence type="ECO:0000256" key="3">
    <source>
        <dbReference type="ARBA" id="ARBA00022833"/>
    </source>
</evidence>
<dbReference type="AlphaFoldDB" id="A0A1T1H9X8"/>
<accession>A0A1T1H9X8</accession>